<evidence type="ECO:0000256" key="2">
    <source>
        <dbReference type="ARBA" id="ARBA00022618"/>
    </source>
</evidence>
<dbReference type="Proteomes" id="UP001597264">
    <property type="component" value="Unassembled WGS sequence"/>
</dbReference>
<dbReference type="InterPro" id="IPR036390">
    <property type="entry name" value="WH_DNA-bd_sf"/>
</dbReference>
<protein>
    <submittedName>
        <fullName evidence="6">SMC-Scp complex subunit ScpB</fullName>
    </submittedName>
</protein>
<evidence type="ECO:0000256" key="4">
    <source>
        <dbReference type="ARBA" id="ARBA00023306"/>
    </source>
</evidence>
<keyword evidence="1" id="KW-0963">Cytoplasm</keyword>
<comment type="caution">
    <text evidence="6">The sequence shown here is derived from an EMBL/GenBank/DDBJ whole genome shotgun (WGS) entry which is preliminary data.</text>
</comment>
<sequence length="347" mass="37691">MSEPNEMSITPEVLRRVVEGALLAAAQPLSEDRLLSLFDEEERPEKALLREVLEQIIEDGAGRGFELKQVASGWRFQVPEDLAPWVNKLWEEKPQKYSRATLETLAIIAYRQPITRGDIEEIRGVAVSSHIVKSLTERGWIKVVGQRDVPGKPSLYATTREFLDYFNLRSLDDLPTLAEIRDIDSLNAALDLGEAANTDSAEGTAGDGSAGEGAAEDQEPTADQSDEAYGGGQGAPEAPIDESQAPSDLSAEDADDGQQPQAAEAEDSLPAVHADYAEAESTPEADIESDHDSFNQLAERNEQEVQTAENDDAPVSELQSETTAESEQTPSGDLDADEPQVRESQDT</sequence>
<organism evidence="6 7">
    <name type="scientific">Microbulbifer celer</name>
    <dbReference type="NCBI Taxonomy" id="435905"/>
    <lineage>
        <taxon>Bacteria</taxon>
        <taxon>Pseudomonadati</taxon>
        <taxon>Pseudomonadota</taxon>
        <taxon>Gammaproteobacteria</taxon>
        <taxon>Cellvibrionales</taxon>
        <taxon>Microbulbiferaceae</taxon>
        <taxon>Microbulbifer</taxon>
    </lineage>
</organism>
<gene>
    <name evidence="6" type="primary">scpB</name>
    <name evidence="6" type="ORF">ACFQ2X_06290</name>
</gene>
<keyword evidence="4" id="KW-0131">Cell cycle</keyword>
<keyword evidence="3" id="KW-0159">Chromosome partition</keyword>
<name>A0ABW3U9Z3_9GAMM</name>
<evidence type="ECO:0000256" key="5">
    <source>
        <dbReference type="SAM" id="MobiDB-lite"/>
    </source>
</evidence>
<evidence type="ECO:0000256" key="1">
    <source>
        <dbReference type="ARBA" id="ARBA00022490"/>
    </source>
</evidence>
<accession>A0ABW3U9Z3</accession>
<dbReference type="InterPro" id="IPR005234">
    <property type="entry name" value="ScpB_csome_segregation"/>
</dbReference>
<dbReference type="Pfam" id="PF04079">
    <property type="entry name" value="SMC_ScpB"/>
    <property type="match status" value="1"/>
</dbReference>
<dbReference type="NCBIfam" id="TIGR00281">
    <property type="entry name" value="SMC-Scp complex subunit ScpB"/>
    <property type="match status" value="1"/>
</dbReference>
<dbReference type="InterPro" id="IPR036388">
    <property type="entry name" value="WH-like_DNA-bd_sf"/>
</dbReference>
<feature type="compositionally biased region" description="Acidic residues" evidence="5">
    <location>
        <begin position="277"/>
        <end position="287"/>
    </location>
</feature>
<dbReference type="Gene3D" id="1.10.10.10">
    <property type="entry name" value="Winged helix-like DNA-binding domain superfamily/Winged helix DNA-binding domain"/>
    <property type="match status" value="2"/>
</dbReference>
<keyword evidence="7" id="KW-1185">Reference proteome</keyword>
<dbReference type="PANTHER" id="PTHR34298">
    <property type="entry name" value="SEGREGATION AND CONDENSATION PROTEIN B"/>
    <property type="match status" value="1"/>
</dbReference>
<reference evidence="7" key="1">
    <citation type="journal article" date="2019" name="Int. J. Syst. Evol. Microbiol.">
        <title>The Global Catalogue of Microorganisms (GCM) 10K type strain sequencing project: providing services to taxonomists for standard genome sequencing and annotation.</title>
        <authorList>
            <consortium name="The Broad Institute Genomics Platform"/>
            <consortium name="The Broad Institute Genome Sequencing Center for Infectious Disease"/>
            <person name="Wu L."/>
            <person name="Ma J."/>
        </authorList>
    </citation>
    <scope>NUCLEOTIDE SEQUENCE [LARGE SCALE GENOMIC DNA]</scope>
    <source>
        <strain evidence="7">CCUG 54356</strain>
    </source>
</reference>
<feature type="region of interest" description="Disordered" evidence="5">
    <location>
        <begin position="197"/>
        <end position="347"/>
    </location>
</feature>
<feature type="compositionally biased region" description="Polar residues" evidence="5">
    <location>
        <begin position="317"/>
        <end position="331"/>
    </location>
</feature>
<feature type="compositionally biased region" description="Basic and acidic residues" evidence="5">
    <location>
        <begin position="288"/>
        <end position="303"/>
    </location>
</feature>
<keyword evidence="2" id="KW-0132">Cell division</keyword>
<evidence type="ECO:0000313" key="6">
    <source>
        <dbReference type="EMBL" id="MFD1216199.1"/>
    </source>
</evidence>
<evidence type="ECO:0000256" key="3">
    <source>
        <dbReference type="ARBA" id="ARBA00022829"/>
    </source>
</evidence>
<evidence type="ECO:0000313" key="7">
    <source>
        <dbReference type="Proteomes" id="UP001597264"/>
    </source>
</evidence>
<feature type="compositionally biased region" description="Acidic residues" evidence="5">
    <location>
        <begin position="214"/>
        <end position="226"/>
    </location>
</feature>
<dbReference type="PANTHER" id="PTHR34298:SF2">
    <property type="entry name" value="SEGREGATION AND CONDENSATION PROTEIN B"/>
    <property type="match status" value="1"/>
</dbReference>
<dbReference type="SUPFAM" id="SSF46785">
    <property type="entry name" value="Winged helix' DNA-binding domain"/>
    <property type="match status" value="2"/>
</dbReference>
<proteinExistence type="predicted"/>
<dbReference type="EMBL" id="JBHTLR010000007">
    <property type="protein sequence ID" value="MFD1216199.1"/>
    <property type="molecule type" value="Genomic_DNA"/>
</dbReference>
<dbReference type="RefSeq" id="WP_230438307.1">
    <property type="nucleotide sequence ID" value="NZ_CP087715.1"/>
</dbReference>